<protein>
    <recommendedName>
        <fullName evidence="3">GDP-mannose 4,6-dehydratase</fullName>
        <ecNumber evidence="3">4.2.1.47</ecNumber>
    </recommendedName>
</protein>
<comment type="cofactor">
    <cofactor evidence="1">
        <name>NADP(+)</name>
        <dbReference type="ChEBI" id="CHEBI:58349"/>
    </cofactor>
</comment>
<dbReference type="SUPFAM" id="SSF51735">
    <property type="entry name" value="NAD(P)-binding Rossmann-fold domains"/>
    <property type="match status" value="1"/>
</dbReference>
<accession>A0A6C0BK70</accession>
<dbReference type="Pfam" id="PF16363">
    <property type="entry name" value="GDP_Man_Dehyd"/>
    <property type="match status" value="1"/>
</dbReference>
<name>A0A6C0BK70_9ZZZZ</name>
<evidence type="ECO:0000313" key="6">
    <source>
        <dbReference type="EMBL" id="QHS92576.1"/>
    </source>
</evidence>
<evidence type="ECO:0000256" key="2">
    <source>
        <dbReference type="ARBA" id="ARBA00009263"/>
    </source>
</evidence>
<evidence type="ECO:0000256" key="4">
    <source>
        <dbReference type="ARBA" id="ARBA00023239"/>
    </source>
</evidence>
<dbReference type="EMBL" id="MN739181">
    <property type="protein sequence ID" value="QHS92576.1"/>
    <property type="molecule type" value="Genomic_DNA"/>
</dbReference>
<organism evidence="6">
    <name type="scientific">viral metagenome</name>
    <dbReference type="NCBI Taxonomy" id="1070528"/>
    <lineage>
        <taxon>unclassified sequences</taxon>
        <taxon>metagenomes</taxon>
        <taxon>organismal metagenomes</taxon>
    </lineage>
</organism>
<dbReference type="EC" id="4.2.1.47" evidence="3"/>
<dbReference type="GO" id="GO:0008446">
    <property type="term" value="F:GDP-mannose 4,6-dehydratase activity"/>
    <property type="evidence" value="ECO:0007669"/>
    <property type="project" value="UniProtKB-EC"/>
</dbReference>
<dbReference type="AlphaFoldDB" id="A0A6C0BK70"/>
<keyword evidence="4" id="KW-0456">Lyase</keyword>
<comment type="similarity">
    <text evidence="2">Belongs to the NAD(P)-dependent epimerase/dehydratase family. GDP-mannose 4,6-dehydratase subfamily.</text>
</comment>
<dbReference type="Gene3D" id="3.40.50.720">
    <property type="entry name" value="NAD(P)-binding Rossmann-like Domain"/>
    <property type="match status" value="1"/>
</dbReference>
<dbReference type="Gene3D" id="3.90.25.10">
    <property type="entry name" value="UDP-galactose 4-epimerase, domain 1"/>
    <property type="match status" value="1"/>
</dbReference>
<dbReference type="GO" id="GO:0042351">
    <property type="term" value="P:'de novo' GDP-L-fucose biosynthetic process"/>
    <property type="evidence" value="ECO:0007669"/>
    <property type="project" value="TreeGrafter"/>
</dbReference>
<evidence type="ECO:0000256" key="3">
    <source>
        <dbReference type="ARBA" id="ARBA00011989"/>
    </source>
</evidence>
<evidence type="ECO:0000259" key="5">
    <source>
        <dbReference type="Pfam" id="PF16363"/>
    </source>
</evidence>
<dbReference type="PANTHER" id="PTHR43715">
    <property type="entry name" value="GDP-MANNOSE 4,6-DEHYDRATASE"/>
    <property type="match status" value="1"/>
</dbReference>
<feature type="domain" description="NAD(P)-binding" evidence="5">
    <location>
        <begin position="7"/>
        <end position="323"/>
    </location>
</feature>
<dbReference type="InterPro" id="IPR016040">
    <property type="entry name" value="NAD(P)-bd_dom"/>
</dbReference>
<dbReference type="InterPro" id="IPR006368">
    <property type="entry name" value="GDP_Man_deHydtase"/>
</dbReference>
<reference evidence="6" key="1">
    <citation type="journal article" date="2020" name="Nature">
        <title>Giant virus diversity and host interactions through global metagenomics.</title>
        <authorList>
            <person name="Schulz F."/>
            <person name="Roux S."/>
            <person name="Paez-Espino D."/>
            <person name="Jungbluth S."/>
            <person name="Walsh D.A."/>
            <person name="Denef V.J."/>
            <person name="McMahon K.D."/>
            <person name="Konstantinidis K.T."/>
            <person name="Eloe-Fadrosh E.A."/>
            <person name="Kyrpides N.C."/>
            <person name="Woyke T."/>
        </authorList>
    </citation>
    <scope>NUCLEOTIDE SEQUENCE</scope>
    <source>
        <strain evidence="6">GVMAG-M-3300014204-73</strain>
    </source>
</reference>
<dbReference type="InterPro" id="IPR036291">
    <property type="entry name" value="NAD(P)-bd_dom_sf"/>
</dbReference>
<sequence>MITPIALIIGLSGQIGYYLTHVLLTEHYHVIGLARHLRTSDFPPEVEQIYMDINQHEQIIELIQQTHPTEIYHLASPTNIQETIDHPISTFQTNLISLTHLCDTIQSMPEPKPKLFSAGSAEMFRGHITPDHLSFAFDEKSQNFAPISPYGISKVAAYWTLKYYREQCHVPCWTGILCNVISPQLKETYLIPKIIKHVKYHVETVLPLGNLDLEKDFSHALDVARGIVQIMHNTQQPLRDYVIASGQSHSLRYLVELIYRERGCQLVWEDNKGYDEVSHQLLVTSDPTLCRSYEKTHEKILGQNHTAIGWHPQYTMETILHEMYTHAHVHMSQVI</sequence>
<proteinExistence type="inferred from homology"/>
<dbReference type="PANTHER" id="PTHR43715:SF1">
    <property type="entry name" value="GDP-MANNOSE 4,6 DEHYDRATASE"/>
    <property type="match status" value="1"/>
</dbReference>
<evidence type="ECO:0000256" key="1">
    <source>
        <dbReference type="ARBA" id="ARBA00001937"/>
    </source>
</evidence>